<dbReference type="Proteomes" id="UP001157440">
    <property type="component" value="Unassembled WGS sequence"/>
</dbReference>
<sequence length="127" mass="14170">MTPPHVALLYWEDCPSHAEALTQLRRLLPEFGLDPQAIELREILVLREARDENFVGSPTIRVDGRDIAPVGDEPAALTCRLYRHRNGRYDPLPDDEDIRDALRSSVREAGKPNAAPGDTEVPSETST</sequence>
<protein>
    <recommendedName>
        <fullName evidence="4">Alkylmercury lyase</fullName>
    </recommendedName>
</protein>
<organism evidence="2 3">
    <name type="scientific">Methylobacterium tardum</name>
    <dbReference type="NCBI Taxonomy" id="374432"/>
    <lineage>
        <taxon>Bacteria</taxon>
        <taxon>Pseudomonadati</taxon>
        <taxon>Pseudomonadota</taxon>
        <taxon>Alphaproteobacteria</taxon>
        <taxon>Hyphomicrobiales</taxon>
        <taxon>Methylobacteriaceae</taxon>
        <taxon>Methylobacterium</taxon>
    </lineage>
</organism>
<evidence type="ECO:0000313" key="3">
    <source>
        <dbReference type="Proteomes" id="UP001157440"/>
    </source>
</evidence>
<keyword evidence="3" id="KW-1185">Reference proteome</keyword>
<name>A0AA37WV20_9HYPH</name>
<evidence type="ECO:0008006" key="4">
    <source>
        <dbReference type="Google" id="ProtNLM"/>
    </source>
</evidence>
<dbReference type="EMBL" id="BSPL01000023">
    <property type="protein sequence ID" value="GLS72837.1"/>
    <property type="molecule type" value="Genomic_DNA"/>
</dbReference>
<proteinExistence type="predicted"/>
<evidence type="ECO:0000313" key="2">
    <source>
        <dbReference type="EMBL" id="GLS72837.1"/>
    </source>
</evidence>
<accession>A0AA37WV20</accession>
<dbReference type="AlphaFoldDB" id="A0AA37WV20"/>
<gene>
    <name evidence="2" type="ORF">GCM10007890_48520</name>
</gene>
<feature type="region of interest" description="Disordered" evidence="1">
    <location>
        <begin position="104"/>
        <end position="127"/>
    </location>
</feature>
<reference evidence="3" key="1">
    <citation type="journal article" date="2019" name="Int. J. Syst. Evol. Microbiol.">
        <title>The Global Catalogue of Microorganisms (GCM) 10K type strain sequencing project: providing services to taxonomists for standard genome sequencing and annotation.</title>
        <authorList>
            <consortium name="The Broad Institute Genomics Platform"/>
            <consortium name="The Broad Institute Genome Sequencing Center for Infectious Disease"/>
            <person name="Wu L."/>
            <person name="Ma J."/>
        </authorList>
    </citation>
    <scope>NUCLEOTIDE SEQUENCE [LARGE SCALE GENOMIC DNA]</scope>
    <source>
        <strain evidence="3">NBRC 103632</strain>
    </source>
</reference>
<comment type="caution">
    <text evidence="2">The sequence shown here is derived from an EMBL/GenBank/DDBJ whole genome shotgun (WGS) entry which is preliminary data.</text>
</comment>
<evidence type="ECO:0000256" key="1">
    <source>
        <dbReference type="SAM" id="MobiDB-lite"/>
    </source>
</evidence>
<dbReference type="RefSeq" id="WP_024828456.1">
    <property type="nucleotide sequence ID" value="NZ_BPQZ01000003.1"/>
</dbReference>